<dbReference type="PROSITE" id="PS50600">
    <property type="entry name" value="ULP_PROTEASE"/>
    <property type="match status" value="1"/>
</dbReference>
<dbReference type="InterPro" id="IPR038765">
    <property type="entry name" value="Papain-like_cys_pep_sf"/>
</dbReference>
<reference evidence="5" key="1">
    <citation type="submission" date="2025-08" db="UniProtKB">
        <authorList>
            <consortium name="Ensembl"/>
        </authorList>
    </citation>
    <scope>IDENTIFICATION</scope>
</reference>
<organism evidence="5 6">
    <name type="scientific">Cyprinus carpio carpio</name>
    <dbReference type="NCBI Taxonomy" id="630221"/>
    <lineage>
        <taxon>Eukaryota</taxon>
        <taxon>Metazoa</taxon>
        <taxon>Chordata</taxon>
        <taxon>Craniata</taxon>
        <taxon>Vertebrata</taxon>
        <taxon>Euteleostomi</taxon>
        <taxon>Actinopterygii</taxon>
        <taxon>Neopterygii</taxon>
        <taxon>Teleostei</taxon>
        <taxon>Ostariophysi</taxon>
        <taxon>Cypriniformes</taxon>
        <taxon>Cyprinidae</taxon>
        <taxon>Cyprininae</taxon>
        <taxon>Cyprinus</taxon>
    </lineage>
</organism>
<keyword evidence="6" id="KW-1185">Reference proteome</keyword>
<protein>
    <recommendedName>
        <fullName evidence="4">Ubiquitin-like protease family profile domain-containing protein</fullName>
    </recommendedName>
</protein>
<keyword evidence="3" id="KW-0378">Hydrolase</keyword>
<dbReference type="SUPFAM" id="SSF54001">
    <property type="entry name" value="Cysteine proteinases"/>
    <property type="match status" value="1"/>
</dbReference>
<dbReference type="AlphaFoldDB" id="A0A9J8CYR3"/>
<dbReference type="GO" id="GO:0008234">
    <property type="term" value="F:cysteine-type peptidase activity"/>
    <property type="evidence" value="ECO:0007669"/>
    <property type="project" value="InterPro"/>
</dbReference>
<evidence type="ECO:0000256" key="3">
    <source>
        <dbReference type="ARBA" id="ARBA00022801"/>
    </source>
</evidence>
<evidence type="ECO:0000259" key="4">
    <source>
        <dbReference type="PROSITE" id="PS50600"/>
    </source>
</evidence>
<dbReference type="Ensembl" id="ENSCCRT00000182492.1">
    <property type="protein sequence ID" value="ENSCCRP00000175377.1"/>
    <property type="gene ID" value="ENSCCRG00000067441.1"/>
</dbReference>
<evidence type="ECO:0000313" key="5">
    <source>
        <dbReference type="Ensembl" id="ENSCCRP00000175377.1"/>
    </source>
</evidence>
<dbReference type="Gene3D" id="3.40.395.10">
    <property type="entry name" value="Adenoviral Proteinase, Chain A"/>
    <property type="match status" value="1"/>
</dbReference>
<evidence type="ECO:0000256" key="1">
    <source>
        <dbReference type="ARBA" id="ARBA00005234"/>
    </source>
</evidence>
<dbReference type="PANTHER" id="PTHR31333">
    <property type="entry name" value="PWWP DOMAIN-CONTAINING DNA REPAIR FACTOR 3 FAMILY MEMBER"/>
    <property type="match status" value="1"/>
</dbReference>
<dbReference type="Pfam" id="PF02902">
    <property type="entry name" value="Peptidase_C48"/>
    <property type="match status" value="1"/>
</dbReference>
<dbReference type="InterPro" id="IPR040263">
    <property type="entry name" value="PWP3A_3B_4"/>
</dbReference>
<dbReference type="Pfam" id="PF20886">
    <property type="entry name" value="PWP3A-B_C"/>
    <property type="match status" value="1"/>
</dbReference>
<sequence>MSHMHHITDLSGSKATVDLPDFDAPVTGMETSADVNMEEVDEDMIVEDADEYSAQPWMKPHNLLQDKLLRYILDTGRLAEEVIVKEGVICLLREDFWTLGLRREMESDIGNACMKLIYEDARAHGKDIYTADMYVVTTWKDSVAPLAYFPDDADMKDALVFPLWTKAAGPEHYLLCVLKPLLREILLLDSLCSNHESGFGDDLYRDIFRSIAHRLDPGQWTEVTGLDIGVFPQQTNSIDCGVFMLMYALYTVLNTPFNFTSLDMPAIREWWCLRLIERFETEGHGKRFAHWTEEARCLTEGTLRPLYRSFPGLTHDLPQHVVASRNRKLSNQALVDFIVARGTDNHIQSIISGQKKSQWLDTFSKCSIKKVPVPLFIEDQEQIDIIYTHLTSILNSTPTHTHSDQIRFIMDVLFPESIICALAVVEHVSIMEAEEKFLRGPVIDASEREHFDSRIKKQLKKSGKP</sequence>
<dbReference type="InterPro" id="IPR003653">
    <property type="entry name" value="Peptidase_C48_C"/>
</dbReference>
<evidence type="ECO:0000313" key="6">
    <source>
        <dbReference type="Proteomes" id="UP001108240"/>
    </source>
</evidence>
<feature type="domain" description="Ubiquitin-like protease family profile" evidence="4">
    <location>
        <begin position="89"/>
        <end position="251"/>
    </location>
</feature>
<dbReference type="PANTHER" id="PTHR31333:SF6">
    <property type="entry name" value="MUM1 LIKE 1"/>
    <property type="match status" value="1"/>
</dbReference>
<proteinExistence type="inferred from homology"/>
<dbReference type="Proteomes" id="UP001108240">
    <property type="component" value="Unplaced"/>
</dbReference>
<dbReference type="GO" id="GO:0006508">
    <property type="term" value="P:proteolysis"/>
    <property type="evidence" value="ECO:0007669"/>
    <property type="project" value="UniProtKB-KW"/>
</dbReference>
<evidence type="ECO:0000256" key="2">
    <source>
        <dbReference type="ARBA" id="ARBA00022670"/>
    </source>
</evidence>
<dbReference type="InterPro" id="IPR048795">
    <property type="entry name" value="PWP3A_3B_4_C"/>
</dbReference>
<keyword evidence="2" id="KW-0645">Protease</keyword>
<comment type="similarity">
    <text evidence="1">Belongs to the peptidase C48 family.</text>
</comment>
<name>A0A9J8CYR3_CYPCA</name>
<reference evidence="5" key="2">
    <citation type="submission" date="2025-09" db="UniProtKB">
        <authorList>
            <consortium name="Ensembl"/>
        </authorList>
    </citation>
    <scope>IDENTIFICATION</scope>
</reference>
<accession>A0A9J8CYR3</accession>
<dbReference type="GeneTree" id="ENSGT00390000001700"/>